<protein>
    <recommendedName>
        <fullName evidence="3">PPE domain-containing protein</fullName>
    </recommendedName>
</protein>
<dbReference type="InterPro" id="IPR000030">
    <property type="entry name" value="PPE_dom"/>
</dbReference>
<dbReference type="Proteomes" id="UP000547510">
    <property type="component" value="Unassembled WGS sequence"/>
</dbReference>
<dbReference type="Pfam" id="PF00823">
    <property type="entry name" value="PPE"/>
    <property type="match status" value="1"/>
</dbReference>
<feature type="region of interest" description="Disordered" evidence="2">
    <location>
        <begin position="204"/>
        <end position="288"/>
    </location>
</feature>
<organism evidence="4 5">
    <name type="scientific">Saccharothrix tamanrassetensis</name>
    <dbReference type="NCBI Taxonomy" id="1051531"/>
    <lineage>
        <taxon>Bacteria</taxon>
        <taxon>Bacillati</taxon>
        <taxon>Actinomycetota</taxon>
        <taxon>Actinomycetes</taxon>
        <taxon>Pseudonocardiales</taxon>
        <taxon>Pseudonocardiaceae</taxon>
        <taxon>Saccharothrix</taxon>
    </lineage>
</organism>
<feature type="domain" description="PPE" evidence="3">
    <location>
        <begin position="68"/>
        <end position="206"/>
    </location>
</feature>
<reference evidence="4 5" key="1">
    <citation type="submission" date="2020-08" db="EMBL/GenBank/DDBJ databases">
        <title>Genomic Encyclopedia of Type Strains, Phase III (KMG-III): the genomes of soil and plant-associated and newly described type strains.</title>
        <authorList>
            <person name="Whitman W."/>
        </authorList>
    </citation>
    <scope>NUCLEOTIDE SEQUENCE [LARGE SCALE GENOMIC DNA]</scope>
    <source>
        <strain evidence="4 5">CECT 8640</strain>
    </source>
</reference>
<gene>
    <name evidence="4" type="ORF">FHS29_005770</name>
</gene>
<evidence type="ECO:0000256" key="2">
    <source>
        <dbReference type="SAM" id="MobiDB-lite"/>
    </source>
</evidence>
<comment type="caution">
    <text evidence="4">The sequence shown here is derived from an EMBL/GenBank/DDBJ whole genome shotgun (WGS) entry which is preliminary data.</text>
</comment>
<feature type="compositionally biased region" description="Basic and acidic residues" evidence="2">
    <location>
        <begin position="380"/>
        <end position="393"/>
    </location>
</feature>
<dbReference type="RefSeq" id="WP_184695766.1">
    <property type="nucleotide sequence ID" value="NZ_JACHJN010000010.1"/>
</dbReference>
<dbReference type="AlphaFoldDB" id="A0A841CPM9"/>
<evidence type="ECO:0000256" key="1">
    <source>
        <dbReference type="ARBA" id="ARBA00010652"/>
    </source>
</evidence>
<feature type="region of interest" description="Disordered" evidence="2">
    <location>
        <begin position="373"/>
        <end position="411"/>
    </location>
</feature>
<feature type="compositionally biased region" description="Basic residues" evidence="2">
    <location>
        <begin position="18"/>
        <end position="29"/>
    </location>
</feature>
<comment type="similarity">
    <text evidence="1">Belongs to the mycobacterial PPE family.</text>
</comment>
<evidence type="ECO:0000259" key="3">
    <source>
        <dbReference type="Pfam" id="PF00823"/>
    </source>
</evidence>
<sequence>MNERRHRLHSQDHPPTARQRRQARKVANRRKANRRLENFGRINWDIYSHRALWDMVKSADLGRMGHRTHDWKALAGDIAQATRDVHGLVDRLVHSWRGPSSVVAAQSVTTLTQWADDAALRAHRVGDGLGAYTSVVQEAALRIPEPVHPTAEKWFRDGYDVTTLDGPQGAYMLDQLLDDHMPSKKEQQQAKAEAVRVMREYEDASRSVHDVLPTFDDAPPGTKPEPDHRPDHVGPERVPEPDRNQGPMPWPPDRTPDRIAPPDQPPSERVPDGRGEGTTSVAAAGGPTGFGIPGLPGGAAVPGGYAAGSPGGHGGFGPGAFGPGGQGGFGPGGFGPVGPGGSSGVIGAVPGGAAARGGVGPVGAGGPHGFGMFPPAAQGGRDEDLEHRNRYDNGLDLLDDLPPAFPPVLGE</sequence>
<dbReference type="Gene3D" id="1.20.1260.20">
    <property type="entry name" value="PPE superfamily"/>
    <property type="match status" value="1"/>
</dbReference>
<dbReference type="SUPFAM" id="SSF140459">
    <property type="entry name" value="PE/PPE dimer-like"/>
    <property type="match status" value="1"/>
</dbReference>
<proteinExistence type="inferred from homology"/>
<keyword evidence="5" id="KW-1185">Reference proteome</keyword>
<evidence type="ECO:0000313" key="4">
    <source>
        <dbReference type="EMBL" id="MBB5959150.1"/>
    </source>
</evidence>
<feature type="region of interest" description="Disordered" evidence="2">
    <location>
        <begin position="1"/>
        <end position="29"/>
    </location>
</feature>
<evidence type="ECO:0000313" key="5">
    <source>
        <dbReference type="Proteomes" id="UP000547510"/>
    </source>
</evidence>
<feature type="compositionally biased region" description="Basic and acidic residues" evidence="2">
    <location>
        <begin position="224"/>
        <end position="243"/>
    </location>
</feature>
<name>A0A841CPM9_9PSEU</name>
<dbReference type="EMBL" id="JACHJN010000010">
    <property type="protein sequence ID" value="MBB5959150.1"/>
    <property type="molecule type" value="Genomic_DNA"/>
</dbReference>
<accession>A0A841CPM9</accession>
<dbReference type="InterPro" id="IPR038332">
    <property type="entry name" value="PPE_sf"/>
</dbReference>